<evidence type="ECO:0000256" key="8">
    <source>
        <dbReference type="ARBA" id="ARBA00023157"/>
    </source>
</evidence>
<evidence type="ECO:0000256" key="5">
    <source>
        <dbReference type="ARBA" id="ARBA00023002"/>
    </source>
</evidence>
<keyword evidence="2" id="KW-0819">tRNA processing</keyword>
<keyword evidence="5" id="KW-0560">Oxidoreductase</keyword>
<protein>
    <recommendedName>
        <fullName evidence="12">Epoxyqueuosine reductase</fullName>
    </recommendedName>
</protein>
<feature type="region of interest" description="Disordered" evidence="10">
    <location>
        <begin position="276"/>
        <end position="303"/>
    </location>
</feature>
<evidence type="ECO:0000256" key="9">
    <source>
        <dbReference type="ARBA" id="ARBA00023284"/>
    </source>
</evidence>
<dbReference type="HAMAP" id="MF_02089">
    <property type="entry name" value="QueH"/>
    <property type="match status" value="1"/>
</dbReference>
<dbReference type="PANTHER" id="PTHR36701">
    <property type="entry name" value="EPOXYQUEUOSINE REDUCTASE QUEH"/>
    <property type="match status" value="1"/>
</dbReference>
<dbReference type="EMBL" id="GBEZ01008419">
    <property type="protein sequence ID" value="JAC77120.1"/>
    <property type="molecule type" value="Transcribed_RNA"/>
</dbReference>
<accession>A0A061S2M7</accession>
<dbReference type="GO" id="GO:0051539">
    <property type="term" value="F:4 iron, 4 sulfur cluster binding"/>
    <property type="evidence" value="ECO:0007669"/>
    <property type="project" value="UniProtKB-KW"/>
</dbReference>
<evidence type="ECO:0000313" key="11">
    <source>
        <dbReference type="EMBL" id="JAC77120.1"/>
    </source>
</evidence>
<keyword evidence="3" id="KW-0479">Metal-binding</keyword>
<dbReference type="GO" id="GO:0046872">
    <property type="term" value="F:metal ion binding"/>
    <property type="evidence" value="ECO:0007669"/>
    <property type="project" value="UniProtKB-KW"/>
</dbReference>
<evidence type="ECO:0008006" key="12">
    <source>
        <dbReference type="Google" id="ProtNLM"/>
    </source>
</evidence>
<gene>
    <name evidence="11" type="primary">K09765</name>
    <name evidence="11" type="ORF">TSPGSL018_18477</name>
</gene>
<dbReference type="PANTHER" id="PTHR36701:SF1">
    <property type="entry name" value="EPOXYQUEUOSINE REDUCTASE QUEH"/>
    <property type="match status" value="1"/>
</dbReference>
<keyword evidence="6" id="KW-0408">Iron</keyword>
<reference evidence="11" key="1">
    <citation type="submission" date="2014-05" db="EMBL/GenBank/DDBJ databases">
        <title>The transcriptome of the halophilic microalga Tetraselmis sp. GSL018 isolated from the Great Salt Lake, Utah.</title>
        <authorList>
            <person name="Jinkerson R.E."/>
            <person name="D'Adamo S."/>
            <person name="Posewitz M.C."/>
        </authorList>
    </citation>
    <scope>NUCLEOTIDE SEQUENCE</scope>
    <source>
        <strain evidence="11">GSL018</strain>
    </source>
</reference>
<organism evidence="11">
    <name type="scientific">Tetraselmis sp. GSL018</name>
    <dbReference type="NCBI Taxonomy" id="582737"/>
    <lineage>
        <taxon>Eukaryota</taxon>
        <taxon>Viridiplantae</taxon>
        <taxon>Chlorophyta</taxon>
        <taxon>core chlorophytes</taxon>
        <taxon>Chlorodendrophyceae</taxon>
        <taxon>Chlorodendrales</taxon>
        <taxon>Chlorodendraceae</taxon>
        <taxon>Tetraselmis</taxon>
    </lineage>
</organism>
<dbReference type="InterPro" id="IPR003828">
    <property type="entry name" value="QueH"/>
</dbReference>
<evidence type="ECO:0000256" key="1">
    <source>
        <dbReference type="ARBA" id="ARBA00022485"/>
    </source>
</evidence>
<evidence type="ECO:0000256" key="6">
    <source>
        <dbReference type="ARBA" id="ARBA00023004"/>
    </source>
</evidence>
<dbReference type="AlphaFoldDB" id="A0A061S2M7"/>
<keyword evidence="1" id="KW-0004">4Fe-4S</keyword>
<dbReference type="GO" id="GO:0008616">
    <property type="term" value="P:tRNA queuosine(34) biosynthetic process"/>
    <property type="evidence" value="ECO:0007669"/>
    <property type="project" value="UniProtKB-KW"/>
</dbReference>
<proteinExistence type="inferred from homology"/>
<dbReference type="GO" id="GO:0016491">
    <property type="term" value="F:oxidoreductase activity"/>
    <property type="evidence" value="ECO:0007669"/>
    <property type="project" value="UniProtKB-KW"/>
</dbReference>
<evidence type="ECO:0000256" key="4">
    <source>
        <dbReference type="ARBA" id="ARBA00022785"/>
    </source>
</evidence>
<evidence type="ECO:0000256" key="3">
    <source>
        <dbReference type="ARBA" id="ARBA00022723"/>
    </source>
</evidence>
<sequence>MAPDLASDFHDMSLQATKGIQEKKALAAVDSTHDVPEEVCLRPRREPPKPPNGATKVLLHSCCAPCSGAMVHEMRKSGLDITIFFYNPNIHPRKEYELRKAENVRYAKKLGIPFVDADYDADNWFERAKGLEHSPERGARCTMCFDMRMDRTALYAKEHGFEVFTTTNATSRWKDINQVNASGIQAAQKYPGIEYWVYDWQTQEMTDLKYQINAKEEFYKQEYCGCAFSLRDSNAWRKKQGMKPIQIGKGGNFGDAEFDAEEENQEVVHSFFEQFPPHDRPTERINGLISTHSHPEKPAALEW</sequence>
<dbReference type="InterPro" id="IPR014729">
    <property type="entry name" value="Rossmann-like_a/b/a_fold"/>
</dbReference>
<evidence type="ECO:0000256" key="2">
    <source>
        <dbReference type="ARBA" id="ARBA00022694"/>
    </source>
</evidence>
<keyword evidence="9" id="KW-0676">Redox-active center</keyword>
<dbReference type="SUPFAM" id="SSF52402">
    <property type="entry name" value="Adenine nucleotide alpha hydrolases-like"/>
    <property type="match status" value="1"/>
</dbReference>
<feature type="compositionally biased region" description="Basic and acidic residues" evidence="10">
    <location>
        <begin position="293"/>
        <end position="303"/>
    </location>
</feature>
<keyword evidence="4" id="KW-0671">Queuosine biosynthesis</keyword>
<dbReference type="Gene3D" id="3.40.50.620">
    <property type="entry name" value="HUPs"/>
    <property type="match status" value="1"/>
</dbReference>
<name>A0A061S2M7_9CHLO</name>
<keyword evidence="7" id="KW-0411">Iron-sulfur</keyword>
<evidence type="ECO:0000256" key="10">
    <source>
        <dbReference type="SAM" id="MobiDB-lite"/>
    </source>
</evidence>
<evidence type="ECO:0000256" key="7">
    <source>
        <dbReference type="ARBA" id="ARBA00023014"/>
    </source>
</evidence>
<keyword evidence="8" id="KW-1015">Disulfide bond</keyword>
<dbReference type="Pfam" id="PF02677">
    <property type="entry name" value="QueH"/>
    <property type="match status" value="1"/>
</dbReference>